<dbReference type="CDD" id="cd03801">
    <property type="entry name" value="GT4_PimA-like"/>
    <property type="match status" value="1"/>
</dbReference>
<evidence type="ECO:0000256" key="1">
    <source>
        <dbReference type="ARBA" id="ARBA00022676"/>
    </source>
</evidence>
<dbReference type="OrthoDB" id="273188at2"/>
<protein>
    <submittedName>
        <fullName evidence="4">Alpha-1,4-N-acetyl-D-galactosaminyltransferase</fullName>
        <ecNumber evidence="4">2.4.1.292</ecNumber>
    </submittedName>
</protein>
<evidence type="ECO:0000313" key="4">
    <source>
        <dbReference type="EMBL" id="TWU21217.1"/>
    </source>
</evidence>
<dbReference type="EMBL" id="SJPT01000007">
    <property type="protein sequence ID" value="TWU21217.1"/>
    <property type="molecule type" value="Genomic_DNA"/>
</dbReference>
<dbReference type="EC" id="2.4.1.292" evidence="4"/>
<dbReference type="Proteomes" id="UP000316304">
    <property type="component" value="Unassembled WGS sequence"/>
</dbReference>
<dbReference type="PANTHER" id="PTHR12526:SF629">
    <property type="entry name" value="TEICHURONIC ACID BIOSYNTHESIS GLYCOSYLTRANSFERASE TUAH-RELATED"/>
    <property type="match status" value="1"/>
</dbReference>
<dbReference type="PANTHER" id="PTHR12526">
    <property type="entry name" value="GLYCOSYLTRANSFERASE"/>
    <property type="match status" value="1"/>
</dbReference>
<keyword evidence="5" id="KW-1185">Reference proteome</keyword>
<keyword evidence="1 4" id="KW-0328">Glycosyltransferase</keyword>
<reference evidence="4 5" key="1">
    <citation type="submission" date="2019-02" db="EMBL/GenBank/DDBJ databases">
        <title>Deep-cultivation of Planctomycetes and their phenomic and genomic characterization uncovers novel biology.</title>
        <authorList>
            <person name="Wiegand S."/>
            <person name="Jogler M."/>
            <person name="Boedeker C."/>
            <person name="Pinto D."/>
            <person name="Vollmers J."/>
            <person name="Rivas-Marin E."/>
            <person name="Kohn T."/>
            <person name="Peeters S.H."/>
            <person name="Heuer A."/>
            <person name="Rast P."/>
            <person name="Oberbeckmann S."/>
            <person name="Bunk B."/>
            <person name="Jeske O."/>
            <person name="Meyerdierks A."/>
            <person name="Storesund J.E."/>
            <person name="Kallscheuer N."/>
            <person name="Luecker S."/>
            <person name="Lage O.M."/>
            <person name="Pohl T."/>
            <person name="Merkel B.J."/>
            <person name="Hornburger P."/>
            <person name="Mueller R.-W."/>
            <person name="Bruemmer F."/>
            <person name="Labrenz M."/>
            <person name="Spormann A.M."/>
            <person name="Op Den Camp H."/>
            <person name="Overmann J."/>
            <person name="Amann R."/>
            <person name="Jetten M.S.M."/>
            <person name="Mascher T."/>
            <person name="Medema M.H."/>
            <person name="Devos D.P."/>
            <person name="Kaster A.-K."/>
            <person name="Ovreas L."/>
            <person name="Rohde M."/>
            <person name="Galperin M.Y."/>
            <person name="Jogler C."/>
        </authorList>
    </citation>
    <scope>NUCLEOTIDE SEQUENCE [LARGE SCALE GENOMIC DNA]</scope>
    <source>
        <strain evidence="4 5">Pla52o</strain>
    </source>
</reference>
<keyword evidence="2 4" id="KW-0808">Transferase</keyword>
<comment type="caution">
    <text evidence="4">The sequence shown here is derived from an EMBL/GenBank/DDBJ whole genome shotgun (WGS) entry which is preliminary data.</text>
</comment>
<dbReference type="AlphaFoldDB" id="A0A5C6CBK5"/>
<gene>
    <name evidence="4" type="primary">pglH_2</name>
    <name evidence="4" type="ORF">Pla52o_42510</name>
</gene>
<sequence>MICFANFCGAGAISGVNTWFEKIVLKLHGSGTEVSVLLHGLDANAQNSPVHQSLLAAGVPVEYKRKPKFSEDGVKDTLQFLNRYGATVFAPQCLPAFYYAADIARRQGLPWIYTIHSDDPFYWAIAELVDLTHPLVRTVGVSRHVFEIAQKKFSDGVDYIPYGVDMGDKTASYRAEPFRVCFSGRVLEEQKRISLVIRTMAIACQQSSEIECVVLGDGADRKKWEAKCSELGLIDRVRFLGRLDSTKLRDVLVDTQAILLMSDYEGLPLALLEAMSMGVVPVVRNIPSGIPEIVNDGVTGLLTSDDPDDAATQLIRLSSDAPLWQNCSTNAKRLISDEYHDDACFRKWETVLAVAMSSSVSPPSIRIPKRIQLPPISQHPLNHDCRVLSNTTRFRNQLTRILTRLRS</sequence>
<dbReference type="Gene3D" id="3.40.50.2000">
    <property type="entry name" value="Glycogen Phosphorylase B"/>
    <property type="match status" value="2"/>
</dbReference>
<dbReference type="InterPro" id="IPR001296">
    <property type="entry name" value="Glyco_trans_1"/>
</dbReference>
<dbReference type="RefSeq" id="WP_146596308.1">
    <property type="nucleotide sequence ID" value="NZ_SJPT01000007.1"/>
</dbReference>
<organism evidence="4 5">
    <name type="scientific">Novipirellula galeiformis</name>
    <dbReference type="NCBI Taxonomy" id="2528004"/>
    <lineage>
        <taxon>Bacteria</taxon>
        <taxon>Pseudomonadati</taxon>
        <taxon>Planctomycetota</taxon>
        <taxon>Planctomycetia</taxon>
        <taxon>Pirellulales</taxon>
        <taxon>Pirellulaceae</taxon>
        <taxon>Novipirellula</taxon>
    </lineage>
</organism>
<evidence type="ECO:0000313" key="5">
    <source>
        <dbReference type="Proteomes" id="UP000316304"/>
    </source>
</evidence>
<feature type="domain" description="Glycosyl transferase family 1" evidence="3">
    <location>
        <begin position="176"/>
        <end position="333"/>
    </location>
</feature>
<accession>A0A5C6CBK5</accession>
<proteinExistence type="predicted"/>
<evidence type="ECO:0000256" key="2">
    <source>
        <dbReference type="ARBA" id="ARBA00022679"/>
    </source>
</evidence>
<name>A0A5C6CBK5_9BACT</name>
<dbReference type="Pfam" id="PF00534">
    <property type="entry name" value="Glycos_transf_1"/>
    <property type="match status" value="1"/>
</dbReference>
<dbReference type="SUPFAM" id="SSF53756">
    <property type="entry name" value="UDP-Glycosyltransferase/glycogen phosphorylase"/>
    <property type="match status" value="1"/>
</dbReference>
<evidence type="ECO:0000259" key="3">
    <source>
        <dbReference type="Pfam" id="PF00534"/>
    </source>
</evidence>
<dbReference type="GO" id="GO:0016757">
    <property type="term" value="F:glycosyltransferase activity"/>
    <property type="evidence" value="ECO:0007669"/>
    <property type="project" value="UniProtKB-KW"/>
</dbReference>